<dbReference type="Proteomes" id="UP000009223">
    <property type="component" value="Chromosome"/>
</dbReference>
<evidence type="ECO:0000313" key="3">
    <source>
        <dbReference type="Proteomes" id="UP000009223"/>
    </source>
</evidence>
<dbReference type="Pfam" id="PF10016">
    <property type="entry name" value="DUF2259"/>
    <property type="match status" value="1"/>
</dbReference>
<reference evidence="3" key="1">
    <citation type="submission" date="2009-12" db="EMBL/GenBank/DDBJ databases">
        <title>Complete sequence of Treponema primitia strain ZAS-2.</title>
        <authorList>
            <person name="Tetu S.G."/>
            <person name="Matson E."/>
            <person name="Ren Q."/>
            <person name="Seshadri R."/>
            <person name="Elbourne L."/>
            <person name="Hassan K.A."/>
            <person name="Durkin A."/>
            <person name="Radune D."/>
            <person name="Mohamoud Y."/>
            <person name="Shay R."/>
            <person name="Jin S."/>
            <person name="Zhang X."/>
            <person name="Lucey K."/>
            <person name="Ballor N.R."/>
            <person name="Ottesen E."/>
            <person name="Rosenthal R."/>
            <person name="Allen A."/>
            <person name="Leadbetter J.R."/>
            <person name="Paulsen I.T."/>
        </authorList>
    </citation>
    <scope>NUCLEOTIDE SEQUENCE [LARGE SCALE GENOMIC DNA]</scope>
    <source>
        <strain evidence="3">ATCC BAA-887 / DSM 12427 / ZAS-2</strain>
    </source>
</reference>
<evidence type="ECO:0008006" key="4">
    <source>
        <dbReference type="Google" id="ProtNLM"/>
    </source>
</evidence>
<dbReference type="RefSeq" id="WP_015706784.1">
    <property type="nucleotide sequence ID" value="NC_015578.1"/>
</dbReference>
<keyword evidence="1" id="KW-0472">Membrane</keyword>
<dbReference type="HOGENOM" id="CLU_1219100_0_0_12"/>
<dbReference type="eggNOG" id="COG5497">
    <property type="taxonomic scope" value="Bacteria"/>
</dbReference>
<keyword evidence="1" id="KW-1133">Transmembrane helix</keyword>
<sequence>MLVRKSFYLVAAALIIGGIHLWAGDNASFVDLGFSPDGTIYMFGQYGVESPTLRPWASLGVVDVPRNNYVPEGRVSYTHTDPVVAGQDGSGALYRLLTRNTTLANRYGISFLHQGQPLYISLDTPSGSGNGGELIEFRDFEKNLAYRATLVPTFDGYGNNLKSSFIINLERTGRDGTKRNYIVGSPQIKRPLITGYRIRKVMVAPQDGSLIFVIEMKKPGDGGFDVRYMVEAIKL</sequence>
<gene>
    <name evidence="2" type="ordered locus">TREPR_3510</name>
</gene>
<dbReference type="InterPro" id="IPR018725">
    <property type="entry name" value="DUF2259_secreted"/>
</dbReference>
<feature type="transmembrane region" description="Helical" evidence="1">
    <location>
        <begin position="7"/>
        <end position="23"/>
    </location>
</feature>
<dbReference type="EMBL" id="CP001843">
    <property type="protein sequence ID" value="AEF86516.1"/>
    <property type="molecule type" value="Genomic_DNA"/>
</dbReference>
<evidence type="ECO:0000313" key="2">
    <source>
        <dbReference type="EMBL" id="AEF86516.1"/>
    </source>
</evidence>
<organism evidence="2 3">
    <name type="scientific">Treponema primitia (strain ATCC BAA-887 / DSM 12427 / ZAS-2)</name>
    <dbReference type="NCBI Taxonomy" id="545694"/>
    <lineage>
        <taxon>Bacteria</taxon>
        <taxon>Pseudomonadati</taxon>
        <taxon>Spirochaetota</taxon>
        <taxon>Spirochaetia</taxon>
        <taxon>Spirochaetales</taxon>
        <taxon>Treponemataceae</taxon>
        <taxon>Treponema</taxon>
    </lineage>
</organism>
<protein>
    <recommendedName>
        <fullName evidence="4">DUF2259 domain-containing protein</fullName>
    </recommendedName>
</protein>
<dbReference type="AlphaFoldDB" id="F5YIW3"/>
<keyword evidence="3" id="KW-1185">Reference proteome</keyword>
<evidence type="ECO:0000256" key="1">
    <source>
        <dbReference type="SAM" id="Phobius"/>
    </source>
</evidence>
<dbReference type="OrthoDB" id="359290at2"/>
<accession>F5YIW3</accession>
<keyword evidence="1" id="KW-0812">Transmembrane</keyword>
<dbReference type="KEGG" id="tpi:TREPR_3510"/>
<proteinExistence type="predicted"/>
<reference evidence="2 3" key="2">
    <citation type="journal article" date="2011" name="ISME J.">
        <title>RNA-seq reveals cooperative metabolic interactions between two termite-gut spirochete species in co-culture.</title>
        <authorList>
            <person name="Rosenthal A.Z."/>
            <person name="Matson E.G."/>
            <person name="Eldar A."/>
            <person name="Leadbetter J.R."/>
        </authorList>
    </citation>
    <scope>NUCLEOTIDE SEQUENCE [LARGE SCALE GENOMIC DNA]</scope>
    <source>
        <strain evidence="3">ATCC BAA-887 / DSM 12427 / ZAS-2</strain>
    </source>
</reference>
<name>F5YIW3_TREPZ</name>